<feature type="domain" description="GHMP kinase C-terminal" evidence="12">
    <location>
        <begin position="209"/>
        <end position="270"/>
    </location>
</feature>
<dbReference type="RefSeq" id="WP_377056323.1">
    <property type="nucleotide sequence ID" value="NZ_JBHLVZ010000098.1"/>
</dbReference>
<dbReference type="Gene3D" id="3.30.70.890">
    <property type="entry name" value="GHMP kinase, C-terminal domain"/>
    <property type="match status" value="1"/>
</dbReference>
<evidence type="ECO:0000256" key="3">
    <source>
        <dbReference type="ARBA" id="ARBA00017473"/>
    </source>
</evidence>
<evidence type="ECO:0000256" key="8">
    <source>
        <dbReference type="ARBA" id="ARBA00023229"/>
    </source>
</evidence>
<dbReference type="SUPFAM" id="SSF54211">
    <property type="entry name" value="Ribosomal protein S5 domain 2-like"/>
    <property type="match status" value="1"/>
</dbReference>
<dbReference type="InterPro" id="IPR004424">
    <property type="entry name" value="IspE"/>
</dbReference>
<dbReference type="Pfam" id="PF08544">
    <property type="entry name" value="GHMP_kinases_C"/>
    <property type="match status" value="1"/>
</dbReference>
<keyword evidence="14" id="KW-1185">Reference proteome</keyword>
<dbReference type="NCBIfam" id="TIGR00154">
    <property type="entry name" value="ispE"/>
    <property type="match status" value="1"/>
</dbReference>
<dbReference type="InterPro" id="IPR006204">
    <property type="entry name" value="GHMP_kinase_N_dom"/>
</dbReference>
<dbReference type="InterPro" id="IPR014721">
    <property type="entry name" value="Ribsml_uS5_D2-typ_fold_subgr"/>
</dbReference>
<evidence type="ECO:0000256" key="10">
    <source>
        <dbReference type="HAMAP-Rule" id="MF_00061"/>
    </source>
</evidence>
<keyword evidence="8 10" id="KW-0414">Isoprene biosynthesis</keyword>
<comment type="caution">
    <text evidence="13">The sequence shown here is derived from an EMBL/GenBank/DDBJ whole genome shotgun (WGS) entry which is preliminary data.</text>
</comment>
<protein>
    <recommendedName>
        <fullName evidence="3 10">4-diphosphocytidyl-2-C-methyl-D-erythritol kinase</fullName>
        <shortName evidence="10">CMK</shortName>
        <ecNumber evidence="2 10">2.7.1.148</ecNumber>
    </recommendedName>
    <alternativeName>
        <fullName evidence="9 10">4-(cytidine-5'-diphospho)-2-C-methyl-D-erythritol kinase</fullName>
    </alternativeName>
</protein>
<dbReference type="InterPro" id="IPR013750">
    <property type="entry name" value="GHMP_kinase_C_dom"/>
</dbReference>
<feature type="binding site" evidence="10">
    <location>
        <begin position="96"/>
        <end position="106"/>
    </location>
    <ligand>
        <name>ATP</name>
        <dbReference type="ChEBI" id="CHEBI:30616"/>
    </ligand>
</feature>
<comment type="pathway">
    <text evidence="10">Isoprenoid biosynthesis; isopentenyl diphosphate biosynthesis via DXP pathway; isopentenyl diphosphate from 1-deoxy-D-xylulose 5-phosphate: step 3/6.</text>
</comment>
<evidence type="ECO:0000256" key="6">
    <source>
        <dbReference type="ARBA" id="ARBA00022777"/>
    </source>
</evidence>
<dbReference type="PANTHER" id="PTHR43527">
    <property type="entry name" value="4-DIPHOSPHOCYTIDYL-2-C-METHYL-D-ERYTHRITOL KINASE, CHLOROPLASTIC"/>
    <property type="match status" value="1"/>
</dbReference>
<dbReference type="HAMAP" id="MF_00061">
    <property type="entry name" value="IspE"/>
    <property type="match status" value="1"/>
</dbReference>
<evidence type="ECO:0000259" key="11">
    <source>
        <dbReference type="Pfam" id="PF00288"/>
    </source>
</evidence>
<keyword evidence="6 10" id="KW-0418">Kinase</keyword>
<dbReference type="PANTHER" id="PTHR43527:SF2">
    <property type="entry name" value="4-DIPHOSPHOCYTIDYL-2-C-METHYL-D-ERYTHRITOL KINASE, CHLOROPLASTIC"/>
    <property type="match status" value="1"/>
</dbReference>
<comment type="catalytic activity">
    <reaction evidence="10">
        <text>4-CDP-2-C-methyl-D-erythritol + ATP = 4-CDP-2-C-methyl-D-erythritol 2-phosphate + ADP + H(+)</text>
        <dbReference type="Rhea" id="RHEA:18437"/>
        <dbReference type="ChEBI" id="CHEBI:15378"/>
        <dbReference type="ChEBI" id="CHEBI:30616"/>
        <dbReference type="ChEBI" id="CHEBI:57823"/>
        <dbReference type="ChEBI" id="CHEBI:57919"/>
        <dbReference type="ChEBI" id="CHEBI:456216"/>
        <dbReference type="EC" id="2.7.1.148"/>
    </reaction>
</comment>
<feature type="domain" description="GHMP kinase N-terminal" evidence="11">
    <location>
        <begin position="67"/>
        <end position="144"/>
    </location>
</feature>
<evidence type="ECO:0000256" key="9">
    <source>
        <dbReference type="ARBA" id="ARBA00032554"/>
    </source>
</evidence>
<evidence type="ECO:0000256" key="2">
    <source>
        <dbReference type="ARBA" id="ARBA00012052"/>
    </source>
</evidence>
<dbReference type="Pfam" id="PF00288">
    <property type="entry name" value="GHMP_kinases_N"/>
    <property type="match status" value="1"/>
</dbReference>
<dbReference type="GO" id="GO:0050515">
    <property type="term" value="F:4-(cytidine 5'-diphospho)-2-C-methyl-D-erythritol kinase activity"/>
    <property type="evidence" value="ECO:0007669"/>
    <property type="project" value="UniProtKB-EC"/>
</dbReference>
<comment type="similarity">
    <text evidence="1 10">Belongs to the GHMP kinase family. IspE subfamily.</text>
</comment>
<dbReference type="NCBIfam" id="NF011202">
    <property type="entry name" value="PRK14608.1"/>
    <property type="match status" value="1"/>
</dbReference>
<dbReference type="InterPro" id="IPR020568">
    <property type="entry name" value="Ribosomal_Su5_D2-typ_SF"/>
</dbReference>
<evidence type="ECO:0000256" key="4">
    <source>
        <dbReference type="ARBA" id="ARBA00022679"/>
    </source>
</evidence>
<dbReference type="Proteomes" id="UP001589789">
    <property type="component" value="Unassembled WGS sequence"/>
</dbReference>
<comment type="function">
    <text evidence="10">Catalyzes the phosphorylation of the position 2 hydroxy group of 4-diphosphocytidyl-2C-methyl-D-erythritol.</text>
</comment>
<evidence type="ECO:0000256" key="5">
    <source>
        <dbReference type="ARBA" id="ARBA00022741"/>
    </source>
</evidence>
<organism evidence="13 14">
    <name type="scientific">Muricoccus vinaceus</name>
    <dbReference type="NCBI Taxonomy" id="424704"/>
    <lineage>
        <taxon>Bacteria</taxon>
        <taxon>Pseudomonadati</taxon>
        <taxon>Pseudomonadota</taxon>
        <taxon>Alphaproteobacteria</taxon>
        <taxon>Acetobacterales</taxon>
        <taxon>Roseomonadaceae</taxon>
        <taxon>Muricoccus</taxon>
    </lineage>
</organism>
<keyword evidence="7 10" id="KW-0067">ATP-binding</keyword>
<feature type="active site" evidence="10">
    <location>
        <position position="10"/>
    </location>
</feature>
<gene>
    <name evidence="10" type="primary">ispE</name>
    <name evidence="13" type="ORF">ACFFIC_27110</name>
</gene>
<sequence>MMAAEDATAKVNLYLHVIGRRADGYHLLDSLAVFAGAADGLSVLPGQSLSLEVLGPEGGALATEPDNLVLRAARLLADAAGRPLPGAALRLDKRLPVASGIGGGSADAAAALRALDQFWDLGMGAVRLEALATSLGADVPVCVASRPARMGGVGDILSPAPRLPPFGLLLANPRLALATPRVFAGRVGPFSAPATLPAGWTDAAAMAAALRTLRNDLEAPAIALCPPVGEVLSILGALPGALLARMSGSGATCFAVFADGAAAARAAGALPPGWWRWGGHARS</sequence>
<evidence type="ECO:0000313" key="14">
    <source>
        <dbReference type="Proteomes" id="UP001589789"/>
    </source>
</evidence>
<feature type="active site" evidence="10">
    <location>
        <position position="138"/>
    </location>
</feature>
<evidence type="ECO:0000259" key="12">
    <source>
        <dbReference type="Pfam" id="PF08544"/>
    </source>
</evidence>
<name>A0ABV6IZY4_9PROT</name>
<evidence type="ECO:0000256" key="7">
    <source>
        <dbReference type="ARBA" id="ARBA00022840"/>
    </source>
</evidence>
<dbReference type="PIRSF" id="PIRSF010376">
    <property type="entry name" value="IspE"/>
    <property type="match status" value="1"/>
</dbReference>
<dbReference type="EMBL" id="JBHLVZ010000098">
    <property type="protein sequence ID" value="MFC0389184.1"/>
    <property type="molecule type" value="Genomic_DNA"/>
</dbReference>
<evidence type="ECO:0000256" key="1">
    <source>
        <dbReference type="ARBA" id="ARBA00009684"/>
    </source>
</evidence>
<dbReference type="SUPFAM" id="SSF55060">
    <property type="entry name" value="GHMP Kinase, C-terminal domain"/>
    <property type="match status" value="1"/>
</dbReference>
<proteinExistence type="inferred from homology"/>
<reference evidence="13 14" key="1">
    <citation type="submission" date="2024-09" db="EMBL/GenBank/DDBJ databases">
        <authorList>
            <person name="Sun Q."/>
            <person name="Mori K."/>
        </authorList>
    </citation>
    <scope>NUCLEOTIDE SEQUENCE [LARGE SCALE GENOMIC DNA]</scope>
    <source>
        <strain evidence="13 14">CCM 7468</strain>
    </source>
</reference>
<keyword evidence="5 10" id="KW-0547">Nucleotide-binding</keyword>
<dbReference type="InterPro" id="IPR036554">
    <property type="entry name" value="GHMP_kinase_C_sf"/>
</dbReference>
<keyword evidence="4 10" id="KW-0808">Transferase</keyword>
<evidence type="ECO:0000313" key="13">
    <source>
        <dbReference type="EMBL" id="MFC0389184.1"/>
    </source>
</evidence>
<dbReference type="Gene3D" id="3.30.230.10">
    <property type="match status" value="1"/>
</dbReference>
<dbReference type="EC" id="2.7.1.148" evidence="2 10"/>
<accession>A0ABV6IZY4</accession>